<comment type="subcellular location">
    <subcellularLocation>
        <location evidence="1">Cell membrane</location>
        <topology evidence="1">Multi-pass membrane protein</topology>
    </subcellularLocation>
</comment>
<keyword evidence="6 7" id="KW-0472">Membrane</keyword>
<dbReference type="PRINTS" id="PR01035">
    <property type="entry name" value="TCRTETA"/>
</dbReference>
<keyword evidence="5 7" id="KW-1133">Transmembrane helix</keyword>
<comment type="caution">
    <text evidence="9">The sequence shown here is derived from an EMBL/GenBank/DDBJ whole genome shotgun (WGS) entry which is preliminary data.</text>
</comment>
<evidence type="ECO:0000313" key="9">
    <source>
        <dbReference type="EMBL" id="MDR8019184.1"/>
    </source>
</evidence>
<dbReference type="Proteomes" id="UP001251870">
    <property type="component" value="Unassembled WGS sequence"/>
</dbReference>
<dbReference type="PROSITE" id="PS50850">
    <property type="entry name" value="MFS"/>
    <property type="match status" value="1"/>
</dbReference>
<dbReference type="EMBL" id="JAVKGR010000005">
    <property type="protein sequence ID" value="MDR8019184.1"/>
    <property type="molecule type" value="Genomic_DNA"/>
</dbReference>
<evidence type="ECO:0000256" key="1">
    <source>
        <dbReference type="ARBA" id="ARBA00004651"/>
    </source>
</evidence>
<feature type="transmembrane region" description="Helical" evidence="7">
    <location>
        <begin position="12"/>
        <end position="42"/>
    </location>
</feature>
<feature type="transmembrane region" description="Helical" evidence="7">
    <location>
        <begin position="317"/>
        <end position="342"/>
    </location>
</feature>
<dbReference type="PANTHER" id="PTHR23517:SF3">
    <property type="entry name" value="INTEGRAL MEMBRANE TRANSPORT PROTEIN"/>
    <property type="match status" value="1"/>
</dbReference>
<evidence type="ECO:0000313" key="10">
    <source>
        <dbReference type="Proteomes" id="UP001251870"/>
    </source>
</evidence>
<gene>
    <name evidence="9" type="ORF">RIL96_06355</name>
</gene>
<sequence>MSDPRPTRLFPLRTVVFGGLVPSFVFSLGVGAMLPIIAPYAVGQGASLAMAGVVAAMLPVGQIIADVPAGALAAKIGDRAAMLLAAFAAALGFLAAAAAPSPLTLGGAILLVGAANSVFQLARPSYLTEVTPLAHRARVLSTLGGAMRLGQFLGPFLGALVIHSGELRVVFLVALATAVLAGLVVAFSGVGAAKTADGGDGAGEHQGSENTAARRSLREVFVSQRRLFATLGAAVVLIGCLRGARQQVIPLWGEHIGMDPTTISLIFGIAGGIDVLMFYPAGKIMDHFGRLWLAAPAMLMLGAATAALPLTSTAGQMTLVAMLIGLGNGLGSGILMTVGADVAPADARPQFLGLWRLMQDSGLAIGPLLLSAGAALGSLAAGVLVTASMGPLASAALARWLPQFSAQASRRTRRHAGLG</sequence>
<feature type="domain" description="Major facilitator superfamily (MFS) profile" evidence="8">
    <location>
        <begin position="15"/>
        <end position="405"/>
    </location>
</feature>
<evidence type="ECO:0000256" key="3">
    <source>
        <dbReference type="ARBA" id="ARBA00022475"/>
    </source>
</evidence>
<organism evidence="9 10">
    <name type="scientific">Nesterenkonia aerolata</name>
    <dbReference type="NCBI Taxonomy" id="3074079"/>
    <lineage>
        <taxon>Bacteria</taxon>
        <taxon>Bacillati</taxon>
        <taxon>Actinomycetota</taxon>
        <taxon>Actinomycetes</taxon>
        <taxon>Micrococcales</taxon>
        <taxon>Micrococcaceae</taxon>
        <taxon>Nesterenkonia</taxon>
    </lineage>
</organism>
<evidence type="ECO:0000256" key="5">
    <source>
        <dbReference type="ARBA" id="ARBA00022989"/>
    </source>
</evidence>
<dbReference type="InterPro" id="IPR050171">
    <property type="entry name" value="MFS_Transporters"/>
</dbReference>
<evidence type="ECO:0000256" key="7">
    <source>
        <dbReference type="SAM" id="Phobius"/>
    </source>
</evidence>
<evidence type="ECO:0000256" key="6">
    <source>
        <dbReference type="ARBA" id="ARBA00023136"/>
    </source>
</evidence>
<feature type="transmembrane region" description="Helical" evidence="7">
    <location>
        <begin position="256"/>
        <end position="279"/>
    </location>
</feature>
<evidence type="ECO:0000256" key="2">
    <source>
        <dbReference type="ARBA" id="ARBA00022448"/>
    </source>
</evidence>
<evidence type="ECO:0000259" key="8">
    <source>
        <dbReference type="PROSITE" id="PS50850"/>
    </source>
</evidence>
<keyword evidence="3" id="KW-1003">Cell membrane</keyword>
<dbReference type="PANTHER" id="PTHR23517">
    <property type="entry name" value="RESISTANCE PROTEIN MDTM, PUTATIVE-RELATED-RELATED"/>
    <property type="match status" value="1"/>
</dbReference>
<keyword evidence="2" id="KW-0813">Transport</keyword>
<keyword evidence="10" id="KW-1185">Reference proteome</keyword>
<feature type="transmembrane region" description="Helical" evidence="7">
    <location>
        <begin position="291"/>
        <end position="311"/>
    </location>
</feature>
<feature type="transmembrane region" description="Helical" evidence="7">
    <location>
        <begin position="169"/>
        <end position="190"/>
    </location>
</feature>
<dbReference type="SUPFAM" id="SSF103473">
    <property type="entry name" value="MFS general substrate transporter"/>
    <property type="match status" value="1"/>
</dbReference>
<evidence type="ECO:0000256" key="4">
    <source>
        <dbReference type="ARBA" id="ARBA00022692"/>
    </source>
</evidence>
<protein>
    <submittedName>
        <fullName evidence="9">MFS transporter</fullName>
    </submittedName>
</protein>
<name>A0ABU2DRT1_9MICC</name>
<proteinExistence type="predicted"/>
<feature type="transmembrane region" description="Helical" evidence="7">
    <location>
        <begin position="80"/>
        <end position="99"/>
    </location>
</feature>
<dbReference type="Pfam" id="PF07690">
    <property type="entry name" value="MFS_1"/>
    <property type="match status" value="1"/>
</dbReference>
<dbReference type="RefSeq" id="WP_310548177.1">
    <property type="nucleotide sequence ID" value="NZ_JAVKGR010000005.1"/>
</dbReference>
<feature type="transmembrane region" description="Helical" evidence="7">
    <location>
        <begin position="143"/>
        <end position="163"/>
    </location>
</feature>
<reference evidence="9 10" key="1">
    <citation type="submission" date="2023-09" db="EMBL/GenBank/DDBJ databases">
        <title>Description of three actinobacteria isolated from air of manufacturing shop in a pharmaceutical factory.</title>
        <authorList>
            <person name="Zhang D.-F."/>
        </authorList>
    </citation>
    <scope>NUCLEOTIDE SEQUENCE [LARGE SCALE GENOMIC DNA]</scope>
    <source>
        <strain evidence="9 10">LY-0111</strain>
    </source>
</reference>
<dbReference type="InterPro" id="IPR036259">
    <property type="entry name" value="MFS_trans_sf"/>
</dbReference>
<dbReference type="InterPro" id="IPR011701">
    <property type="entry name" value="MFS"/>
</dbReference>
<feature type="transmembrane region" description="Helical" evidence="7">
    <location>
        <begin position="227"/>
        <end position="244"/>
    </location>
</feature>
<dbReference type="InterPro" id="IPR020846">
    <property type="entry name" value="MFS_dom"/>
</dbReference>
<dbReference type="InterPro" id="IPR001958">
    <property type="entry name" value="Tet-R_TetA/multi-R_MdtG-like"/>
</dbReference>
<keyword evidence="4 7" id="KW-0812">Transmembrane</keyword>
<feature type="transmembrane region" description="Helical" evidence="7">
    <location>
        <begin position="363"/>
        <end position="385"/>
    </location>
</feature>
<accession>A0ABU2DRT1</accession>
<feature type="transmembrane region" description="Helical" evidence="7">
    <location>
        <begin position="48"/>
        <end position="68"/>
    </location>
</feature>
<dbReference type="CDD" id="cd17325">
    <property type="entry name" value="MFS_MdtG_SLC18_like"/>
    <property type="match status" value="1"/>
</dbReference>
<dbReference type="Gene3D" id="1.20.1250.20">
    <property type="entry name" value="MFS general substrate transporter like domains"/>
    <property type="match status" value="2"/>
</dbReference>